<accession>A0A7J6USG6</accession>
<gene>
    <name evidence="2" type="ORF">FRX31_035193</name>
</gene>
<dbReference type="EMBL" id="JABWDY010044324">
    <property type="protein sequence ID" value="KAF5175220.1"/>
    <property type="molecule type" value="Genomic_DNA"/>
</dbReference>
<sequence>MESKGVVVVQGASMATLIATLLVLVISFSLPFETSADSSTPIPSSKKYIPYYKRPPSPRGLPYYQRPSPRGSPYYKRPCFKIYNCRESPPELYTSPSPEYKPPYYKPPSPTKYKFPPKYKYPPKYKSPPSK</sequence>
<feature type="region of interest" description="Disordered" evidence="1">
    <location>
        <begin position="90"/>
        <end position="131"/>
    </location>
</feature>
<proteinExistence type="predicted"/>
<reference evidence="2 3" key="1">
    <citation type="submission" date="2020-06" db="EMBL/GenBank/DDBJ databases">
        <title>Transcriptomic and genomic resources for Thalictrum thalictroides and T. hernandezii: Facilitating candidate gene discovery in an emerging model plant lineage.</title>
        <authorList>
            <person name="Arias T."/>
            <person name="Riano-Pachon D.M."/>
            <person name="Di Stilio V.S."/>
        </authorList>
    </citation>
    <scope>NUCLEOTIDE SEQUENCE [LARGE SCALE GENOMIC DNA]</scope>
    <source>
        <strain evidence="3">cv. WT478/WT964</strain>
        <tissue evidence="2">Leaves</tissue>
    </source>
</reference>
<feature type="compositionally biased region" description="Pro residues" evidence="1">
    <location>
        <begin position="99"/>
        <end position="110"/>
    </location>
</feature>
<evidence type="ECO:0000313" key="3">
    <source>
        <dbReference type="Proteomes" id="UP000554482"/>
    </source>
</evidence>
<feature type="region of interest" description="Disordered" evidence="1">
    <location>
        <begin position="34"/>
        <end position="76"/>
    </location>
</feature>
<evidence type="ECO:0000313" key="2">
    <source>
        <dbReference type="EMBL" id="KAF5175220.1"/>
    </source>
</evidence>
<dbReference type="AlphaFoldDB" id="A0A7J6USG6"/>
<comment type="caution">
    <text evidence="2">The sequence shown here is derived from an EMBL/GenBank/DDBJ whole genome shotgun (WGS) entry which is preliminary data.</text>
</comment>
<dbReference type="OrthoDB" id="1752488at2759"/>
<name>A0A7J6USG6_THATH</name>
<dbReference type="Proteomes" id="UP000554482">
    <property type="component" value="Unassembled WGS sequence"/>
</dbReference>
<evidence type="ECO:0000256" key="1">
    <source>
        <dbReference type="SAM" id="MobiDB-lite"/>
    </source>
</evidence>
<keyword evidence="3" id="KW-1185">Reference proteome</keyword>
<protein>
    <submittedName>
        <fullName evidence="2">Uncharacterized protein</fullName>
    </submittedName>
</protein>
<organism evidence="2 3">
    <name type="scientific">Thalictrum thalictroides</name>
    <name type="common">Rue-anemone</name>
    <name type="synonym">Anemone thalictroides</name>
    <dbReference type="NCBI Taxonomy" id="46969"/>
    <lineage>
        <taxon>Eukaryota</taxon>
        <taxon>Viridiplantae</taxon>
        <taxon>Streptophyta</taxon>
        <taxon>Embryophyta</taxon>
        <taxon>Tracheophyta</taxon>
        <taxon>Spermatophyta</taxon>
        <taxon>Magnoliopsida</taxon>
        <taxon>Ranunculales</taxon>
        <taxon>Ranunculaceae</taxon>
        <taxon>Thalictroideae</taxon>
        <taxon>Thalictrum</taxon>
    </lineage>
</organism>